<evidence type="ECO:0000256" key="1">
    <source>
        <dbReference type="ARBA" id="ARBA00006539"/>
    </source>
</evidence>
<feature type="region of interest" description="Disordered" evidence="2">
    <location>
        <begin position="443"/>
        <end position="462"/>
    </location>
</feature>
<gene>
    <name evidence="3" type="ORF">FC48_GL001809</name>
</gene>
<evidence type="ECO:0000313" key="3">
    <source>
        <dbReference type="EMBL" id="KRM70282.1"/>
    </source>
</evidence>
<evidence type="ECO:0000256" key="2">
    <source>
        <dbReference type="SAM" id="MobiDB-lite"/>
    </source>
</evidence>
<comment type="caution">
    <text evidence="3">The sequence shown here is derived from an EMBL/GenBank/DDBJ whole genome shotgun (WGS) entry which is preliminary data.</text>
</comment>
<proteinExistence type="inferred from homology"/>
<name>A0A0R2AUH9_9LACO</name>
<evidence type="ECO:0000313" key="4">
    <source>
        <dbReference type="Proteomes" id="UP000051612"/>
    </source>
</evidence>
<dbReference type="RefSeq" id="WP_056960510.1">
    <property type="nucleotide sequence ID" value="NZ_AYYN01000176.1"/>
</dbReference>
<organism evidence="3 4">
    <name type="scientific">Ligilactobacillus murinus DSM 20452 = NBRC 14221</name>
    <dbReference type="NCBI Taxonomy" id="1423772"/>
    <lineage>
        <taxon>Bacteria</taxon>
        <taxon>Bacillati</taxon>
        <taxon>Bacillota</taxon>
        <taxon>Bacilli</taxon>
        <taxon>Lactobacillales</taxon>
        <taxon>Lactobacillaceae</taxon>
        <taxon>Ligilactobacillus</taxon>
    </lineage>
</organism>
<sequence length="462" mass="53946">MGYLKDEILEKVATSEDNIVFEEAVYNVASQAFSKVMREVFEDLDKRLVAKMHADGYTMERKEPRHIQFLFGDVYFERRLWKKSKKYVYPLDELMGFLPRLRYSPLVQAKLSELATSSEFRKVSKAVSCLTPLQISPSGVHGIVQRVSKKVENHENNTKELVHKEKKVVPVLYLEGDALAVKSQDRGIININRFQVHEGVEKSGKRGYCVNLHQFSGRSRKKAFSDMLEYLRKNYDLRNTIILSNSDGGSGYEPEVFYELALGCKQHEHFLDRYHLNRKIRERMYFCPIELVDKMVMAVKNYSKKDVELVLDTMESIATNENDSKKARKYTSLLRKYLERNWKYIRPLRLRNIPTVIDRGGLGVCESRHRPFSYRMKRQGRSWRRPGAENMVRLITSLQNKEYDEAVRSDWKKTLRKLDEVDVDFNKLLRTAHEPHVGVKTGRILNEGGSRTSQGKIKRTYG</sequence>
<dbReference type="Pfam" id="PF06782">
    <property type="entry name" value="UPF0236"/>
    <property type="match status" value="1"/>
</dbReference>
<dbReference type="PATRIC" id="fig|1423772.3.peg.1931"/>
<dbReference type="AlphaFoldDB" id="A0A0R2AUH9"/>
<protein>
    <recommendedName>
        <fullName evidence="5">ISLre2 family transposase</fullName>
    </recommendedName>
</protein>
<comment type="similarity">
    <text evidence="1">Belongs to the UPF0236 family.</text>
</comment>
<evidence type="ECO:0008006" key="5">
    <source>
        <dbReference type="Google" id="ProtNLM"/>
    </source>
</evidence>
<reference evidence="3 4" key="1">
    <citation type="journal article" date="2015" name="Genome Announc.">
        <title>Expanding the biotechnology potential of lactobacilli through comparative genomics of 213 strains and associated genera.</title>
        <authorList>
            <person name="Sun Z."/>
            <person name="Harris H.M."/>
            <person name="McCann A."/>
            <person name="Guo C."/>
            <person name="Argimon S."/>
            <person name="Zhang W."/>
            <person name="Yang X."/>
            <person name="Jeffery I.B."/>
            <person name="Cooney J.C."/>
            <person name="Kagawa T.F."/>
            <person name="Liu W."/>
            <person name="Song Y."/>
            <person name="Salvetti E."/>
            <person name="Wrobel A."/>
            <person name="Rasinkangas P."/>
            <person name="Parkhill J."/>
            <person name="Rea M.C."/>
            <person name="O'Sullivan O."/>
            <person name="Ritari J."/>
            <person name="Douillard F.P."/>
            <person name="Paul Ross R."/>
            <person name="Yang R."/>
            <person name="Briner A.E."/>
            <person name="Felis G.E."/>
            <person name="de Vos W.M."/>
            <person name="Barrangou R."/>
            <person name="Klaenhammer T.R."/>
            <person name="Caufield P.W."/>
            <person name="Cui Y."/>
            <person name="Zhang H."/>
            <person name="O'Toole P.W."/>
        </authorList>
    </citation>
    <scope>NUCLEOTIDE SEQUENCE [LARGE SCALE GENOMIC DNA]</scope>
    <source>
        <strain evidence="3 4">DSM 20452</strain>
    </source>
</reference>
<accession>A0A0R2AUH9</accession>
<dbReference type="Proteomes" id="UP000051612">
    <property type="component" value="Unassembled WGS sequence"/>
</dbReference>
<dbReference type="InterPro" id="IPR009620">
    <property type="entry name" value="UPF0236"/>
</dbReference>
<dbReference type="NCBIfam" id="NF033529">
    <property type="entry name" value="transpos_ISLre2"/>
    <property type="match status" value="1"/>
</dbReference>
<dbReference type="EMBL" id="AYYN01000176">
    <property type="protein sequence ID" value="KRM70282.1"/>
    <property type="molecule type" value="Genomic_DNA"/>
</dbReference>